<proteinExistence type="predicted"/>
<evidence type="ECO:0000313" key="1">
    <source>
        <dbReference type="EMBL" id="AMK11943.1"/>
    </source>
</evidence>
<protein>
    <submittedName>
        <fullName evidence="2">Uncharacterized protein</fullName>
    </submittedName>
</protein>
<dbReference type="EMBL" id="CP014206">
    <property type="protein sequence ID" value="AMK11943.1"/>
    <property type="molecule type" value="Genomic_DNA"/>
</dbReference>
<dbReference type="OrthoDB" id="5470424at2"/>
<reference evidence="2 4" key="2">
    <citation type="submission" date="2019-03" db="EMBL/GenBank/DDBJ databases">
        <title>Genomic Encyclopedia of Type Strains, Phase IV (KMG-IV): sequencing the most valuable type-strain genomes for metagenomic binning, comparative biology and taxonomic classification.</title>
        <authorList>
            <person name="Goeker M."/>
        </authorList>
    </citation>
    <scope>NUCLEOTIDE SEQUENCE [LARGE SCALE GENOMIC DNA]</scope>
    <source>
        <strain evidence="2 4">DSM 101483</strain>
    </source>
</reference>
<evidence type="ECO:0000313" key="2">
    <source>
        <dbReference type="EMBL" id="TDT87210.1"/>
    </source>
</evidence>
<dbReference type="AlphaFoldDB" id="A0A126QPG5"/>
<evidence type="ECO:0000313" key="3">
    <source>
        <dbReference type="Proteomes" id="UP000055611"/>
    </source>
</evidence>
<evidence type="ECO:0000313" key="4">
    <source>
        <dbReference type="Proteomes" id="UP000295506"/>
    </source>
</evidence>
<gene>
    <name evidence="1" type="ORF">AWY79_12875</name>
    <name evidence="2" type="ORF">EDC59_10997</name>
</gene>
<sequence length="260" mass="29015">MLLSFPYMHPELWSGDDLPGLTFFDPGLEDEPAGNSFRPEGLPLDPATARALINDCISFGEQFKDPGEMAYFGAVTADDFYEGSSMSIQAQLSRQFADGQGGKAEREEREARSKAQFVLLLAWFFEERILELAGLEEGVRNSWDAMDETLGKDEEDSLGERETELGETFSHTGGASDGQEVQLPWQRVIEALPAFLPEDAELVCADPEIFEAWEEYGIEFKEDGEGRLTATAPAWRFGCRRREPQSMPVALKSLTVEILK</sequence>
<dbReference type="KEGG" id="dej:AWY79_12875"/>
<name>A0A126QPG5_9BACT</name>
<reference evidence="1 3" key="1">
    <citation type="journal article" date="2016" name="Front. Microbiol.">
        <title>Genome Sequence of the Piezophilic, Mesophilic Sulfate-Reducing Bacterium Desulfovibrio indicus J2T.</title>
        <authorList>
            <person name="Cao J."/>
            <person name="Maignien L."/>
            <person name="Shao Z."/>
            <person name="Alain K."/>
            <person name="Jebbar M."/>
        </authorList>
    </citation>
    <scope>NUCLEOTIDE SEQUENCE [LARGE SCALE GENOMIC DNA]</scope>
    <source>
        <strain evidence="1 3">J2</strain>
    </source>
</reference>
<organism evidence="2 4">
    <name type="scientific">Pseudodesulfovibrio indicus</name>
    <dbReference type="NCBI Taxonomy" id="1716143"/>
    <lineage>
        <taxon>Bacteria</taxon>
        <taxon>Pseudomonadati</taxon>
        <taxon>Thermodesulfobacteriota</taxon>
        <taxon>Desulfovibrionia</taxon>
        <taxon>Desulfovibrionales</taxon>
        <taxon>Desulfovibrionaceae</taxon>
    </lineage>
</organism>
<dbReference type="RefSeq" id="WP_066804619.1">
    <property type="nucleotide sequence ID" value="NZ_CP014206.1"/>
</dbReference>
<accession>A0A126QPG5</accession>
<dbReference type="Proteomes" id="UP000295506">
    <property type="component" value="Unassembled WGS sequence"/>
</dbReference>
<keyword evidence="3" id="KW-1185">Reference proteome</keyword>
<dbReference type="EMBL" id="SOBK01000009">
    <property type="protein sequence ID" value="TDT87210.1"/>
    <property type="molecule type" value="Genomic_DNA"/>
</dbReference>
<dbReference type="Proteomes" id="UP000055611">
    <property type="component" value="Chromosome"/>
</dbReference>